<dbReference type="KEGG" id="dol:Dole_1303"/>
<accession>A8ZYA2</accession>
<dbReference type="Gene3D" id="3.90.25.10">
    <property type="entry name" value="UDP-galactose 4-epimerase, domain 1"/>
    <property type="match status" value="1"/>
</dbReference>
<sequence length="395" mass="45178">MSHILILGGDGYLGWPTAMHFSAQGADVTVVDNYFRRNACIELDVGMLYPVPTLVQRAAIWHEKTGRQIKVVIGDLADPEVMRGLFDGRAEYAWAVDKKFSGIPDTVLHYAEQPSAPYSLINYRYANITIANNLLVTNNLMFSLRDFSRQTHVIHIGTMGEYGTPNIDIEEGWLDIEHKGRKDRFLFPRQASSLYHTTKIMDTDLMWFAVRMWNLRITDLMQGPVYGFETTEAEGDQRLRTIFNYDEIFGTLLNRFVTQAVVGYPLTVYGKGGQTRGYLNINDTLQCVAMSEKTPAKSGELRIFNQIMETFSVNELADRVCNVGRQLGYDVKVQNLENPRKEAEEHYYNPAYQGLVDIGVKPHYLTDEVLASFFHAVETYRDNIRPEVIFRGIKW</sequence>
<dbReference type="SUPFAM" id="SSF51735">
    <property type="entry name" value="NAD(P)-binding Rossmann-fold domains"/>
    <property type="match status" value="1"/>
</dbReference>
<proteinExistence type="inferred from homology"/>
<keyword evidence="4" id="KW-1185">Reference proteome</keyword>
<name>A8ZYA2_DESOH</name>
<dbReference type="GO" id="GO:0046507">
    <property type="term" value="F:UDPsulfoquinovose synthase activity"/>
    <property type="evidence" value="ECO:0007669"/>
    <property type="project" value="UniProtKB-EC"/>
</dbReference>
<dbReference type="Proteomes" id="UP000008561">
    <property type="component" value="Chromosome"/>
</dbReference>
<organism evidence="3 4">
    <name type="scientific">Desulfosudis oleivorans (strain DSM 6200 / JCM 39069 / Hxd3)</name>
    <name type="common">Desulfococcus oleovorans</name>
    <dbReference type="NCBI Taxonomy" id="96561"/>
    <lineage>
        <taxon>Bacteria</taxon>
        <taxon>Pseudomonadati</taxon>
        <taxon>Thermodesulfobacteriota</taxon>
        <taxon>Desulfobacteria</taxon>
        <taxon>Desulfobacterales</taxon>
        <taxon>Desulfosudaceae</taxon>
        <taxon>Desulfosudis</taxon>
    </lineage>
</organism>
<dbReference type="eggNOG" id="COG0451">
    <property type="taxonomic scope" value="Bacteria"/>
</dbReference>
<dbReference type="EC" id="3.13.1.1" evidence="3"/>
<dbReference type="EMBL" id="CP000859">
    <property type="protein sequence ID" value="ABW67109.1"/>
    <property type="molecule type" value="Genomic_DNA"/>
</dbReference>
<dbReference type="InterPro" id="IPR036291">
    <property type="entry name" value="NAD(P)-bd_dom_sf"/>
</dbReference>
<evidence type="ECO:0000313" key="3">
    <source>
        <dbReference type="EMBL" id="ABW67109.1"/>
    </source>
</evidence>
<evidence type="ECO:0000313" key="4">
    <source>
        <dbReference type="Proteomes" id="UP000008561"/>
    </source>
</evidence>
<dbReference type="AlphaFoldDB" id="A8ZYA2"/>
<dbReference type="Gene3D" id="3.40.50.720">
    <property type="entry name" value="NAD(P)-binding Rossmann-like Domain"/>
    <property type="match status" value="1"/>
</dbReference>
<dbReference type="PANTHER" id="PTHR43000">
    <property type="entry name" value="DTDP-D-GLUCOSE 4,6-DEHYDRATASE-RELATED"/>
    <property type="match status" value="1"/>
</dbReference>
<dbReference type="STRING" id="96561.Dole_1303"/>
<dbReference type="HOGENOM" id="CLU_040971_1_0_7"/>
<gene>
    <name evidence="3" type="ordered locus">Dole_1303</name>
</gene>
<reference evidence="3 4" key="1">
    <citation type="submission" date="2007-10" db="EMBL/GenBank/DDBJ databases">
        <title>Complete sequence of Desulfococcus oleovorans Hxd3.</title>
        <authorList>
            <consortium name="US DOE Joint Genome Institute"/>
            <person name="Copeland A."/>
            <person name="Lucas S."/>
            <person name="Lapidus A."/>
            <person name="Barry K."/>
            <person name="Glavina del Rio T."/>
            <person name="Dalin E."/>
            <person name="Tice H."/>
            <person name="Pitluck S."/>
            <person name="Kiss H."/>
            <person name="Brettin T."/>
            <person name="Bruce D."/>
            <person name="Detter J.C."/>
            <person name="Han C."/>
            <person name="Schmutz J."/>
            <person name="Larimer F."/>
            <person name="Land M."/>
            <person name="Hauser L."/>
            <person name="Kyrpides N."/>
            <person name="Kim E."/>
            <person name="Wawrik B."/>
            <person name="Richardson P."/>
        </authorList>
    </citation>
    <scope>NUCLEOTIDE SEQUENCE [LARGE SCALE GENOMIC DNA]</scope>
    <source>
        <strain evidence="4">DSM 6200 / JCM 39069 / Hxd3</strain>
    </source>
</reference>
<dbReference type="OrthoDB" id="9771073at2"/>
<feature type="domain" description="NAD-dependent epimerase/dehydratase" evidence="2">
    <location>
        <begin position="4"/>
        <end position="304"/>
    </location>
</feature>
<evidence type="ECO:0000259" key="2">
    <source>
        <dbReference type="Pfam" id="PF01370"/>
    </source>
</evidence>
<comment type="similarity">
    <text evidence="1">Belongs to the NAD(P)-dependent epimerase/dehydratase family.</text>
</comment>
<evidence type="ECO:0000256" key="1">
    <source>
        <dbReference type="ARBA" id="ARBA00007637"/>
    </source>
</evidence>
<dbReference type="Pfam" id="PF01370">
    <property type="entry name" value="Epimerase"/>
    <property type="match status" value="1"/>
</dbReference>
<dbReference type="InterPro" id="IPR001509">
    <property type="entry name" value="Epimerase_deHydtase"/>
</dbReference>
<dbReference type="RefSeq" id="WP_012174726.1">
    <property type="nucleotide sequence ID" value="NC_009943.1"/>
</dbReference>
<keyword evidence="3" id="KW-0378">Hydrolase</keyword>
<protein>
    <submittedName>
        <fullName evidence="3">UDP-sulfoquinovose synthase</fullName>
        <ecNumber evidence="3">3.13.1.1</ecNumber>
    </submittedName>
</protein>